<feature type="domain" description="Nudix hydrolase" evidence="3">
    <location>
        <begin position="23"/>
        <end position="164"/>
    </location>
</feature>
<comment type="caution">
    <text evidence="4">The sequence shown here is derived from an EMBL/GenBank/DDBJ whole genome shotgun (WGS) entry which is preliminary data.</text>
</comment>
<accession>A0A9X4NXH9</accession>
<feature type="binding site" evidence="1">
    <location>
        <position position="153"/>
    </location>
    <ligand>
        <name>substrate</name>
    </ligand>
</feature>
<keyword evidence="2" id="KW-0479">Metal-binding</keyword>
<dbReference type="GO" id="GO:0046656">
    <property type="term" value="P:folic acid biosynthetic process"/>
    <property type="evidence" value="ECO:0007669"/>
    <property type="project" value="InterPro"/>
</dbReference>
<evidence type="ECO:0000313" key="5">
    <source>
        <dbReference type="Proteomes" id="UP001152876"/>
    </source>
</evidence>
<name>A0A9X4NXH9_9BURK</name>
<feature type="binding site" evidence="1">
    <location>
        <position position="44"/>
    </location>
    <ligand>
        <name>substrate</name>
    </ligand>
</feature>
<dbReference type="Pfam" id="PF00293">
    <property type="entry name" value="NUDIX"/>
    <property type="match status" value="1"/>
</dbReference>
<dbReference type="OrthoDB" id="7066556at2"/>
<keyword evidence="5" id="KW-1185">Reference proteome</keyword>
<dbReference type="PROSITE" id="PS51462">
    <property type="entry name" value="NUDIX"/>
    <property type="match status" value="1"/>
</dbReference>
<dbReference type="Gene3D" id="3.90.79.10">
    <property type="entry name" value="Nucleoside Triphosphate Pyrophosphohydrolase"/>
    <property type="match status" value="1"/>
</dbReference>
<evidence type="ECO:0000256" key="2">
    <source>
        <dbReference type="PIRSR" id="PIRSR603564-2"/>
    </source>
</evidence>
<dbReference type="InterPro" id="IPR003564">
    <property type="entry name" value="DHNTPase"/>
</dbReference>
<dbReference type="AlphaFoldDB" id="A0A9X4NXH9"/>
<dbReference type="InterPro" id="IPR000086">
    <property type="entry name" value="NUDIX_hydrolase_dom"/>
</dbReference>
<dbReference type="PANTHER" id="PTHR43736:SF1">
    <property type="entry name" value="DIHYDRONEOPTERIN TRIPHOSPHATE DIPHOSPHATASE"/>
    <property type="match status" value="1"/>
</dbReference>
<keyword evidence="4" id="KW-0378">Hydrolase</keyword>
<dbReference type="GO" id="GO:0019177">
    <property type="term" value="F:dihydroneopterin triphosphate pyrophosphohydrolase activity"/>
    <property type="evidence" value="ECO:0007669"/>
    <property type="project" value="InterPro"/>
</dbReference>
<feature type="binding site" evidence="2">
    <location>
        <position position="135"/>
    </location>
    <ligand>
        <name>Mg(2+)</name>
        <dbReference type="ChEBI" id="CHEBI:18420"/>
    </ligand>
</feature>
<sequence length="167" mass="19059">MEGRWFSALFFVELPMVESRPFKIPQSVLVVIHTPALEVLLIERADAPGFWQSVTGSKDAPDEPFEATAVREVWEETGLDARAPGHVLTDWALENVYEIYPQWLHRYAPGVTRNTEHLFGLCISQPVPVLLSPREHRAQMWLPWSEAADRCFSASNAEAISWLARFR</sequence>
<dbReference type="SUPFAM" id="SSF55811">
    <property type="entry name" value="Nudix"/>
    <property type="match status" value="1"/>
</dbReference>
<feature type="binding site" evidence="1">
    <location>
        <position position="23"/>
    </location>
    <ligand>
        <name>substrate</name>
    </ligand>
</feature>
<protein>
    <submittedName>
        <fullName evidence="4">NUDIX hydrolase</fullName>
    </submittedName>
</protein>
<comment type="cofactor">
    <cofactor evidence="2">
        <name>Mg(2+)</name>
        <dbReference type="ChEBI" id="CHEBI:18420"/>
    </cofactor>
    <text evidence="2">Binds 1 Mg(2+) ion per subunit.</text>
</comment>
<dbReference type="InterPro" id="IPR015797">
    <property type="entry name" value="NUDIX_hydrolase-like_dom_sf"/>
</dbReference>
<dbReference type="PRINTS" id="PR01404">
    <property type="entry name" value="NPPPHYDRLASE"/>
</dbReference>
<dbReference type="NCBIfam" id="NF006961">
    <property type="entry name" value="PRK09438.1"/>
    <property type="match status" value="1"/>
</dbReference>
<dbReference type="EMBL" id="AOGK01000042">
    <property type="protein sequence ID" value="MDG5978461.1"/>
    <property type="molecule type" value="Genomic_DNA"/>
</dbReference>
<dbReference type="PANTHER" id="PTHR43736">
    <property type="entry name" value="ADP-RIBOSE PYROPHOSPHATASE"/>
    <property type="match status" value="1"/>
</dbReference>
<evidence type="ECO:0000313" key="4">
    <source>
        <dbReference type="EMBL" id="MDG5978461.1"/>
    </source>
</evidence>
<feature type="binding site" evidence="2">
    <location>
        <position position="72"/>
    </location>
    <ligand>
        <name>Mg(2+)</name>
        <dbReference type="ChEBI" id="CHEBI:18420"/>
    </ligand>
</feature>
<dbReference type="Proteomes" id="UP001152876">
    <property type="component" value="Unassembled WGS sequence"/>
</dbReference>
<gene>
    <name evidence="4" type="ORF">H010_24634</name>
</gene>
<keyword evidence="2" id="KW-0460">Magnesium</keyword>
<feature type="binding site" evidence="1">
    <location>
        <position position="55"/>
    </location>
    <ligand>
        <name>substrate</name>
    </ligand>
</feature>
<evidence type="ECO:0000259" key="3">
    <source>
        <dbReference type="PROSITE" id="PS51462"/>
    </source>
</evidence>
<organism evidence="4 5">
    <name type="scientific">Hydrogenophaga taeniospiralis CCUG 15921</name>
    <dbReference type="NCBI Taxonomy" id="1281780"/>
    <lineage>
        <taxon>Bacteria</taxon>
        <taxon>Pseudomonadati</taxon>
        <taxon>Pseudomonadota</taxon>
        <taxon>Betaproteobacteria</taxon>
        <taxon>Burkholderiales</taxon>
        <taxon>Comamonadaceae</taxon>
        <taxon>Hydrogenophaga</taxon>
    </lineage>
</organism>
<dbReference type="GO" id="GO:0008828">
    <property type="term" value="F:dATP diphosphatase activity"/>
    <property type="evidence" value="ECO:0007669"/>
    <property type="project" value="InterPro"/>
</dbReference>
<dbReference type="CDD" id="cd04664">
    <property type="entry name" value="NUDIX_DHNTPase_like"/>
    <property type="match status" value="1"/>
</dbReference>
<feature type="binding site" evidence="2">
    <location>
        <position position="76"/>
    </location>
    <ligand>
        <name>Mg(2+)</name>
        <dbReference type="ChEBI" id="CHEBI:18420"/>
    </ligand>
</feature>
<reference evidence="4" key="1">
    <citation type="submission" date="2013-01" db="EMBL/GenBank/DDBJ databases">
        <title>Genome draft of Hydrogenophaga taeniospiralis 2K1.</title>
        <authorList>
            <person name="Gomila M."/>
            <person name="Lalucat J."/>
        </authorList>
    </citation>
    <scope>NUCLEOTIDE SEQUENCE</scope>
    <source>
        <strain evidence="4">CCUG 15921</strain>
    </source>
</reference>
<evidence type="ECO:0000256" key="1">
    <source>
        <dbReference type="PIRSR" id="PIRSR603564-1"/>
    </source>
</evidence>
<proteinExistence type="predicted"/>
<dbReference type="GO" id="GO:0046872">
    <property type="term" value="F:metal ion binding"/>
    <property type="evidence" value="ECO:0007669"/>
    <property type="project" value="UniProtKB-KW"/>
</dbReference>